<organism evidence="3 4">
    <name type="scientific">Pristionchus entomophagus</name>
    <dbReference type="NCBI Taxonomy" id="358040"/>
    <lineage>
        <taxon>Eukaryota</taxon>
        <taxon>Metazoa</taxon>
        <taxon>Ecdysozoa</taxon>
        <taxon>Nematoda</taxon>
        <taxon>Chromadorea</taxon>
        <taxon>Rhabditida</taxon>
        <taxon>Rhabditina</taxon>
        <taxon>Diplogasteromorpha</taxon>
        <taxon>Diplogasteroidea</taxon>
        <taxon>Neodiplogasteridae</taxon>
        <taxon>Pristionchus</taxon>
    </lineage>
</organism>
<dbReference type="InterPro" id="IPR055119">
    <property type="entry name" value="Mig18_Fn1"/>
</dbReference>
<keyword evidence="4" id="KW-1185">Reference proteome</keyword>
<reference evidence="3" key="1">
    <citation type="submission" date="2023-10" db="EMBL/GenBank/DDBJ databases">
        <title>Genome assembly of Pristionchus species.</title>
        <authorList>
            <person name="Yoshida K."/>
            <person name="Sommer R.J."/>
        </authorList>
    </citation>
    <scope>NUCLEOTIDE SEQUENCE</scope>
    <source>
        <strain evidence="3">RS0144</strain>
    </source>
</reference>
<proteinExistence type="predicted"/>
<evidence type="ECO:0000259" key="2">
    <source>
        <dbReference type="Pfam" id="PF23003"/>
    </source>
</evidence>
<keyword evidence="1" id="KW-0732">Signal</keyword>
<dbReference type="EMBL" id="BTSX01000004">
    <property type="protein sequence ID" value="GMS97746.1"/>
    <property type="molecule type" value="Genomic_DNA"/>
</dbReference>
<dbReference type="PANTHER" id="PTHR35572:SF6">
    <property type="entry name" value="IG-LIKE DOMAIN-CONTAINING PROTEIN"/>
    <property type="match status" value="1"/>
</dbReference>
<evidence type="ECO:0000256" key="1">
    <source>
        <dbReference type="SAM" id="SignalP"/>
    </source>
</evidence>
<dbReference type="InterPro" id="IPR040282">
    <property type="entry name" value="Mig-18-like"/>
</dbReference>
<evidence type="ECO:0000313" key="3">
    <source>
        <dbReference type="EMBL" id="GMS97746.1"/>
    </source>
</evidence>
<evidence type="ECO:0000313" key="4">
    <source>
        <dbReference type="Proteomes" id="UP001432027"/>
    </source>
</evidence>
<dbReference type="Proteomes" id="UP001432027">
    <property type="component" value="Unassembled WGS sequence"/>
</dbReference>
<feature type="chain" id="PRO_5043887722" description="Abnormal cell migration protein 18-like fibronectin type I domain-containing protein" evidence="1">
    <location>
        <begin position="16"/>
        <end position="174"/>
    </location>
</feature>
<sequence length="174" mass="18787">MLILLILACLDFSTASPITTCPGGYKNGDKIIGGQFVRECYIDAVGYSINIIGCLTSKGTEVLIGTKLEEDENVYACITTADGRVRIKMSKSPSSKHNLLCEGTYENGQKYNEGSMVMQCTSTPYSWKTSIIACLTPHGRDISLGGQVEEGHRIYSCTKTENGATISTPALKGR</sequence>
<gene>
    <name evidence="3" type="ORF">PENTCL1PPCAC_19921</name>
</gene>
<dbReference type="AlphaFoldDB" id="A0AAV5TTZ6"/>
<comment type="caution">
    <text evidence="3">The sequence shown here is derived from an EMBL/GenBank/DDBJ whole genome shotgun (WGS) entry which is preliminary data.</text>
</comment>
<dbReference type="Pfam" id="PF23003">
    <property type="entry name" value="Fn1_2"/>
    <property type="match status" value="2"/>
</dbReference>
<feature type="domain" description="Abnormal cell migration protein 18-like fibronectin type I" evidence="2">
    <location>
        <begin position="104"/>
        <end position="164"/>
    </location>
</feature>
<dbReference type="PANTHER" id="PTHR35572">
    <property type="entry name" value="PROTEIN CBG04538-RELATED"/>
    <property type="match status" value="1"/>
</dbReference>
<feature type="domain" description="Abnormal cell migration protein 18-like fibronectin type I" evidence="2">
    <location>
        <begin position="25"/>
        <end position="83"/>
    </location>
</feature>
<accession>A0AAV5TTZ6</accession>
<name>A0AAV5TTZ6_9BILA</name>
<feature type="signal peptide" evidence="1">
    <location>
        <begin position="1"/>
        <end position="15"/>
    </location>
</feature>
<protein>
    <recommendedName>
        <fullName evidence="2">Abnormal cell migration protein 18-like fibronectin type I domain-containing protein</fullName>
    </recommendedName>
</protein>